<protein>
    <submittedName>
        <fullName evidence="2">Uncharacterized protein</fullName>
    </submittedName>
</protein>
<dbReference type="EMBL" id="MLJW01005151">
    <property type="protein sequence ID" value="OIQ68709.1"/>
    <property type="molecule type" value="Genomic_DNA"/>
</dbReference>
<reference evidence="2" key="1">
    <citation type="submission" date="2016-10" db="EMBL/GenBank/DDBJ databases">
        <title>Sequence of Gallionella enrichment culture.</title>
        <authorList>
            <person name="Poehlein A."/>
            <person name="Muehling M."/>
            <person name="Daniel R."/>
        </authorList>
    </citation>
    <scope>NUCLEOTIDE SEQUENCE</scope>
</reference>
<feature type="region of interest" description="Disordered" evidence="1">
    <location>
        <begin position="46"/>
        <end position="106"/>
    </location>
</feature>
<dbReference type="AlphaFoldDB" id="A0A1J5PYK3"/>
<feature type="compositionally biased region" description="Polar residues" evidence="1">
    <location>
        <begin position="54"/>
        <end position="63"/>
    </location>
</feature>
<sequence>MAMSVNCPHWPPMRWSPLSNTISTLQRLAGLRWPLPLKITSCIDSPRSSDALDSPSTQRTASITFDFPQPLGPTMPVMRPGKGSVTCSAKDLNPARRSEVKRIEVY</sequence>
<comment type="caution">
    <text evidence="2">The sequence shown here is derived from an EMBL/GenBank/DDBJ whole genome shotgun (WGS) entry which is preliminary data.</text>
</comment>
<evidence type="ECO:0000256" key="1">
    <source>
        <dbReference type="SAM" id="MobiDB-lite"/>
    </source>
</evidence>
<organism evidence="2">
    <name type="scientific">mine drainage metagenome</name>
    <dbReference type="NCBI Taxonomy" id="410659"/>
    <lineage>
        <taxon>unclassified sequences</taxon>
        <taxon>metagenomes</taxon>
        <taxon>ecological metagenomes</taxon>
    </lineage>
</organism>
<accession>A0A1J5PYK3</accession>
<feature type="compositionally biased region" description="Basic and acidic residues" evidence="1">
    <location>
        <begin position="93"/>
        <end position="106"/>
    </location>
</feature>
<gene>
    <name evidence="2" type="ORF">GALL_496970</name>
</gene>
<evidence type="ECO:0000313" key="2">
    <source>
        <dbReference type="EMBL" id="OIQ68709.1"/>
    </source>
</evidence>
<proteinExistence type="predicted"/>
<name>A0A1J5PYK3_9ZZZZ</name>